<dbReference type="GO" id="GO:0032259">
    <property type="term" value="P:methylation"/>
    <property type="evidence" value="ECO:0007669"/>
    <property type="project" value="UniProtKB-KW"/>
</dbReference>
<evidence type="ECO:0000313" key="6">
    <source>
        <dbReference type="EMBL" id="AEV70728.1"/>
    </source>
</evidence>
<dbReference type="GO" id="GO:0046983">
    <property type="term" value="F:protein dimerization activity"/>
    <property type="evidence" value="ECO:0007669"/>
    <property type="project" value="InterPro"/>
</dbReference>
<organism evidence="6 7">
    <name type="scientific">Mycolicibacterium rhodesiae (strain NBB3)</name>
    <name type="common">Mycobacterium rhodesiae</name>
    <dbReference type="NCBI Taxonomy" id="710685"/>
    <lineage>
        <taxon>Bacteria</taxon>
        <taxon>Bacillati</taxon>
        <taxon>Actinomycetota</taxon>
        <taxon>Actinomycetes</taxon>
        <taxon>Mycobacteriales</taxon>
        <taxon>Mycobacteriaceae</taxon>
        <taxon>Mycolicibacterium</taxon>
    </lineage>
</organism>
<dbReference type="OrthoDB" id="582216at2"/>
<dbReference type="eggNOG" id="COG0500">
    <property type="taxonomic scope" value="Bacteria"/>
</dbReference>
<dbReference type="Pfam" id="PF00891">
    <property type="entry name" value="Methyltransf_2"/>
    <property type="match status" value="1"/>
</dbReference>
<dbReference type="GO" id="GO:0008171">
    <property type="term" value="F:O-methyltransferase activity"/>
    <property type="evidence" value="ECO:0007669"/>
    <property type="project" value="InterPro"/>
</dbReference>
<dbReference type="Gene3D" id="1.10.10.10">
    <property type="entry name" value="Winged helix-like DNA-binding domain superfamily/Winged helix DNA-binding domain"/>
    <property type="match status" value="1"/>
</dbReference>
<dbReference type="HOGENOM" id="CLU_005533_4_0_11"/>
<dbReference type="Pfam" id="PF08100">
    <property type="entry name" value="Dimerisation"/>
    <property type="match status" value="1"/>
</dbReference>
<dbReference type="InterPro" id="IPR036388">
    <property type="entry name" value="WH-like_DNA-bd_sf"/>
</dbReference>
<feature type="domain" description="O-methyltransferase dimerisation" evidence="5">
    <location>
        <begin position="14"/>
        <end position="89"/>
    </location>
</feature>
<dbReference type="PANTHER" id="PTHR43712">
    <property type="entry name" value="PUTATIVE (AFU_ORTHOLOGUE AFUA_4G14580)-RELATED"/>
    <property type="match status" value="1"/>
</dbReference>
<dbReference type="Gene3D" id="3.40.50.150">
    <property type="entry name" value="Vaccinia Virus protein VP39"/>
    <property type="match status" value="1"/>
</dbReference>
<protein>
    <submittedName>
        <fullName evidence="6">Methylase involved in ubiquinone/menaquinone biosynthesis</fullName>
    </submittedName>
</protein>
<dbReference type="EMBL" id="CP003169">
    <property type="protein sequence ID" value="AEV70728.1"/>
    <property type="molecule type" value="Genomic_DNA"/>
</dbReference>
<name>G8RY35_MYCRN</name>
<dbReference type="PROSITE" id="PS51683">
    <property type="entry name" value="SAM_OMT_II"/>
    <property type="match status" value="1"/>
</dbReference>
<evidence type="ECO:0000313" key="7">
    <source>
        <dbReference type="Proteomes" id="UP000005442"/>
    </source>
</evidence>
<dbReference type="InterPro" id="IPR036390">
    <property type="entry name" value="WH_DNA-bd_sf"/>
</dbReference>
<dbReference type="SUPFAM" id="SSF53335">
    <property type="entry name" value="S-adenosyl-L-methionine-dependent methyltransferases"/>
    <property type="match status" value="1"/>
</dbReference>
<dbReference type="STRING" id="710685.MycrhN_0077"/>
<dbReference type="PANTHER" id="PTHR43712:SF2">
    <property type="entry name" value="O-METHYLTRANSFERASE CICE"/>
    <property type="match status" value="1"/>
</dbReference>
<reference evidence="6 7" key="1">
    <citation type="submission" date="2011-12" db="EMBL/GenBank/DDBJ databases">
        <title>Complete sequence of Mycobacterium rhodesiae NBB3.</title>
        <authorList>
            <consortium name="US DOE Joint Genome Institute"/>
            <person name="Lucas S."/>
            <person name="Han J."/>
            <person name="Lapidus A."/>
            <person name="Cheng J.-F."/>
            <person name="Goodwin L."/>
            <person name="Pitluck S."/>
            <person name="Peters L."/>
            <person name="Mikhailova N."/>
            <person name="Gu W."/>
            <person name="Detter J.C."/>
            <person name="Han C."/>
            <person name="Tapia R."/>
            <person name="Land M."/>
            <person name="Hauser L."/>
            <person name="Kyrpides N."/>
            <person name="Ivanova N."/>
            <person name="Pagani I."/>
            <person name="Mattes T."/>
            <person name="Holmes A."/>
            <person name="Rutledge P."/>
            <person name="Paulsen I."/>
            <person name="Coleman N."/>
            <person name="Woyke T."/>
        </authorList>
    </citation>
    <scope>NUCLEOTIDE SEQUENCE [LARGE SCALE GENOMIC DNA]</scope>
    <source>
        <strain evidence="6 7">NBB3</strain>
    </source>
</reference>
<keyword evidence="2" id="KW-0808">Transferase</keyword>
<evidence type="ECO:0000256" key="3">
    <source>
        <dbReference type="ARBA" id="ARBA00022691"/>
    </source>
</evidence>
<dbReference type="InterPro" id="IPR012967">
    <property type="entry name" value="COMT_dimerisation"/>
</dbReference>
<dbReference type="Proteomes" id="UP000005442">
    <property type="component" value="Chromosome"/>
</dbReference>
<proteinExistence type="predicted"/>
<dbReference type="RefSeq" id="WP_014208548.1">
    <property type="nucleotide sequence ID" value="NC_016604.1"/>
</dbReference>
<feature type="domain" description="O-methyltransferase C-terminal" evidence="4">
    <location>
        <begin position="131"/>
        <end position="325"/>
    </location>
</feature>
<evidence type="ECO:0000256" key="2">
    <source>
        <dbReference type="ARBA" id="ARBA00022679"/>
    </source>
</evidence>
<accession>G8RY35</accession>
<evidence type="ECO:0000259" key="5">
    <source>
        <dbReference type="Pfam" id="PF08100"/>
    </source>
</evidence>
<gene>
    <name evidence="6" type="ordered locus">MycrhN_0077</name>
</gene>
<keyword evidence="3" id="KW-0949">S-adenosyl-L-methionine</keyword>
<dbReference type="InterPro" id="IPR029063">
    <property type="entry name" value="SAM-dependent_MTases_sf"/>
</dbReference>
<evidence type="ECO:0000259" key="4">
    <source>
        <dbReference type="Pfam" id="PF00891"/>
    </source>
</evidence>
<dbReference type="AlphaFoldDB" id="G8RY35"/>
<dbReference type="CDD" id="cd02440">
    <property type="entry name" value="AdoMet_MTases"/>
    <property type="match status" value="1"/>
</dbReference>
<dbReference type="KEGG" id="mrh:MycrhN_0077"/>
<keyword evidence="7" id="KW-1185">Reference proteome</keyword>
<dbReference type="PATRIC" id="fig|710685.3.peg.79"/>
<dbReference type="InterPro" id="IPR016461">
    <property type="entry name" value="COMT-like"/>
</dbReference>
<keyword evidence="1 6" id="KW-0489">Methyltransferase</keyword>
<dbReference type="Gene3D" id="1.20.58.1390">
    <property type="match status" value="1"/>
</dbReference>
<dbReference type="InterPro" id="IPR001077">
    <property type="entry name" value="COMT_C"/>
</dbReference>
<keyword evidence="6" id="KW-0830">Ubiquinone</keyword>
<evidence type="ECO:0000256" key="1">
    <source>
        <dbReference type="ARBA" id="ARBA00022603"/>
    </source>
</evidence>
<dbReference type="SUPFAM" id="SSF46785">
    <property type="entry name" value="Winged helix' DNA-binding domain"/>
    <property type="match status" value="1"/>
</dbReference>
<dbReference type="PIRSF" id="PIRSF005739">
    <property type="entry name" value="O-mtase"/>
    <property type="match status" value="1"/>
</dbReference>
<sequence length="347" mass="38176">MKQLTDQDETEILDLFLGMYYFQFLASAVELDLFTVLSRSPGLTREEVAEHLKLEIQPARILLLGCGAIGLLRKEGDRYFNTSGAERFFSRAQPANMIPAVRMANHIQFRPMARFAEALRSNTNVGLQEISGSAPNLYMRLAENPPLEQIFHEMMSLVSFGTAAFLAATLDLSRHRRLLDVGGGEAVNATTLAGRWPDLNVTVLDLPTVAETTSARLMEQGMSGRVTTLGGDCFSEELPGGFDAILFSRFLSIWSEEKVRGLLAKAARALPPGASLYVVDALQDDDEMGPPFVAHLCAYFLTLASGEGMARTWSEWTGWLEEAGFTSVSRQPLPGGMSEFLIEAVRK</sequence>